<dbReference type="InterPro" id="IPR045272">
    <property type="entry name" value="ANXUR1/2-like"/>
</dbReference>
<dbReference type="PANTHER" id="PTHR34590">
    <property type="entry name" value="OS03G0124300 PROTEIN-RELATED"/>
    <property type="match status" value="1"/>
</dbReference>
<reference evidence="2 3" key="1">
    <citation type="journal article" date="2019" name="Genome Biol. Evol.">
        <title>The Rhododendron genome and chromosomal organization provide insight into shared whole-genome duplications across the heath family (Ericaceae).</title>
        <authorList>
            <person name="Soza V.L."/>
            <person name="Lindsley D."/>
            <person name="Waalkes A."/>
            <person name="Ramage E."/>
            <person name="Patwardhan R.P."/>
            <person name="Burton J.N."/>
            <person name="Adey A."/>
            <person name="Kumar A."/>
            <person name="Qiu R."/>
            <person name="Shendure J."/>
            <person name="Hall B."/>
        </authorList>
    </citation>
    <scope>NUCLEOTIDE SEQUENCE [LARGE SCALE GENOMIC DNA]</scope>
    <source>
        <strain evidence="2">RSF 1966-606</strain>
    </source>
</reference>
<dbReference type="EMBL" id="QEFC01000043">
    <property type="protein sequence ID" value="KAE9467243.1"/>
    <property type="molecule type" value="Genomic_DNA"/>
</dbReference>
<feature type="non-terminal residue" evidence="2">
    <location>
        <position position="1"/>
    </location>
</feature>
<dbReference type="PANTHER" id="PTHR34590:SF10">
    <property type="entry name" value="RECEPTOR-LIKE PROTEIN KINASE HERK 1"/>
    <property type="match status" value="1"/>
</dbReference>
<sequence length="318" mass="34507">MGVSNLDLSTLTSGLAIPYYKDFVVNASTISNSSIMVQVGPASDLSSTLPNAILNGLEVMKMSNSAGSLDGSFSSNGEYESPKLGQSKTRIAAIFVLAMGATSILLLVIGVSWWQRRPKDKKRGSFSSWLLPLNSTQFSFSSMKSKSSYSSDKSTKTGFGRSFIVVDLCNAMQRISLMIEKPALDQSLPRDQVSLAEWAMEQNKKGLIEKIIDPHLVGAIRSESSMKYAEVAEKCVADYGVDRPSMGEVLWNLESALQIQEASSNLDYTEDGNGEELISLSSSSKKDTEGDLTLEISDDSGVVLGSPMLLKDFQGRYK</sequence>
<dbReference type="Gene3D" id="1.10.510.10">
    <property type="entry name" value="Transferase(Phosphotransferase) domain 1"/>
    <property type="match status" value="1"/>
</dbReference>
<keyword evidence="1" id="KW-0472">Membrane</keyword>
<protein>
    <recommendedName>
        <fullName evidence="4">Malectin-like domain-containing protein</fullName>
    </recommendedName>
</protein>
<proteinExistence type="predicted"/>
<comment type="caution">
    <text evidence="2">The sequence shown here is derived from an EMBL/GenBank/DDBJ whole genome shotgun (WGS) entry which is preliminary data.</text>
</comment>
<keyword evidence="1" id="KW-0812">Transmembrane</keyword>
<evidence type="ECO:0008006" key="4">
    <source>
        <dbReference type="Google" id="ProtNLM"/>
    </source>
</evidence>
<dbReference type="Proteomes" id="UP000428333">
    <property type="component" value="Linkage Group LG01"/>
</dbReference>
<dbReference type="AlphaFoldDB" id="A0A6A4M7I7"/>
<feature type="transmembrane region" description="Helical" evidence="1">
    <location>
        <begin position="91"/>
        <end position="114"/>
    </location>
</feature>
<dbReference type="GO" id="GO:0004714">
    <property type="term" value="F:transmembrane receptor protein tyrosine kinase activity"/>
    <property type="evidence" value="ECO:0007669"/>
    <property type="project" value="InterPro"/>
</dbReference>
<gene>
    <name evidence="2" type="ORF">C3L33_00868</name>
</gene>
<name>A0A6A4M7I7_9ERIC</name>
<organism evidence="2 3">
    <name type="scientific">Rhododendron williamsianum</name>
    <dbReference type="NCBI Taxonomy" id="262921"/>
    <lineage>
        <taxon>Eukaryota</taxon>
        <taxon>Viridiplantae</taxon>
        <taxon>Streptophyta</taxon>
        <taxon>Embryophyta</taxon>
        <taxon>Tracheophyta</taxon>
        <taxon>Spermatophyta</taxon>
        <taxon>Magnoliopsida</taxon>
        <taxon>eudicotyledons</taxon>
        <taxon>Gunneridae</taxon>
        <taxon>Pentapetalae</taxon>
        <taxon>asterids</taxon>
        <taxon>Ericales</taxon>
        <taxon>Ericaceae</taxon>
        <taxon>Ericoideae</taxon>
        <taxon>Rhodoreae</taxon>
        <taxon>Rhododendron</taxon>
    </lineage>
</organism>
<evidence type="ECO:0000313" key="2">
    <source>
        <dbReference type="EMBL" id="KAE9467243.1"/>
    </source>
</evidence>
<evidence type="ECO:0000256" key="1">
    <source>
        <dbReference type="SAM" id="Phobius"/>
    </source>
</evidence>
<evidence type="ECO:0000313" key="3">
    <source>
        <dbReference type="Proteomes" id="UP000428333"/>
    </source>
</evidence>
<accession>A0A6A4M7I7</accession>
<keyword evidence="1" id="KW-1133">Transmembrane helix</keyword>
<keyword evidence="3" id="KW-1185">Reference proteome</keyword>
<dbReference type="OrthoDB" id="4062651at2759"/>